<gene>
    <name evidence="1" type="ORF">CEUSTIGMA_g6075.t1</name>
</gene>
<protein>
    <submittedName>
        <fullName evidence="1">Uncharacterized protein</fullName>
    </submittedName>
</protein>
<accession>A0A250X6E1</accession>
<keyword evidence="2" id="KW-1185">Reference proteome</keyword>
<dbReference type="Proteomes" id="UP000232323">
    <property type="component" value="Unassembled WGS sequence"/>
</dbReference>
<dbReference type="AlphaFoldDB" id="A0A250X6E1"/>
<proteinExistence type="predicted"/>
<dbReference type="OrthoDB" id="10616657at2759"/>
<dbReference type="EMBL" id="BEGY01000034">
    <property type="protein sequence ID" value="GAX78637.1"/>
    <property type="molecule type" value="Genomic_DNA"/>
</dbReference>
<name>A0A250X6E1_9CHLO</name>
<organism evidence="1 2">
    <name type="scientific">Chlamydomonas eustigma</name>
    <dbReference type="NCBI Taxonomy" id="1157962"/>
    <lineage>
        <taxon>Eukaryota</taxon>
        <taxon>Viridiplantae</taxon>
        <taxon>Chlorophyta</taxon>
        <taxon>core chlorophytes</taxon>
        <taxon>Chlorophyceae</taxon>
        <taxon>CS clade</taxon>
        <taxon>Chlamydomonadales</taxon>
        <taxon>Chlamydomonadaceae</taxon>
        <taxon>Chlamydomonas</taxon>
    </lineage>
</organism>
<reference evidence="1 2" key="1">
    <citation type="submission" date="2017-08" db="EMBL/GenBank/DDBJ databases">
        <title>Acidophilic green algal genome provides insights into adaptation to an acidic environment.</title>
        <authorList>
            <person name="Hirooka S."/>
            <person name="Hirose Y."/>
            <person name="Kanesaki Y."/>
            <person name="Higuchi S."/>
            <person name="Fujiwara T."/>
            <person name="Onuma R."/>
            <person name="Era A."/>
            <person name="Ohbayashi R."/>
            <person name="Uzuka A."/>
            <person name="Nozaki H."/>
            <person name="Yoshikawa H."/>
            <person name="Miyagishima S.Y."/>
        </authorList>
    </citation>
    <scope>NUCLEOTIDE SEQUENCE [LARGE SCALE GENOMIC DNA]</scope>
    <source>
        <strain evidence="1 2">NIES-2499</strain>
    </source>
</reference>
<sequence>MEDPANRLSVLQDSFDRFLVFGLQPDEQEFMSCFPTLPDVVKEALYDLFKQVLIHIEVNSKAEFQDICDEYGMRDQLSELEQRSATLSALDVSSSRTSDSLASVTARESSIRLAAKQAEISYLSEELEQAMRIRDQMLVEKKRRRCQVSDLMLNYTAAADSVKKVFMAGKYSHPV</sequence>
<evidence type="ECO:0000313" key="1">
    <source>
        <dbReference type="EMBL" id="GAX78637.1"/>
    </source>
</evidence>
<evidence type="ECO:0000313" key="2">
    <source>
        <dbReference type="Proteomes" id="UP000232323"/>
    </source>
</evidence>
<comment type="caution">
    <text evidence="1">The sequence shown here is derived from an EMBL/GenBank/DDBJ whole genome shotgun (WGS) entry which is preliminary data.</text>
</comment>